<dbReference type="InterPro" id="IPR008972">
    <property type="entry name" value="Cupredoxin"/>
</dbReference>
<keyword evidence="5" id="KW-0479">Metal-binding</keyword>
<comment type="similarity">
    <text evidence="3">Belongs to the multicopper oxidase family.</text>
</comment>
<organism evidence="13 14">
    <name type="scientific">Rhynchospora breviuscula</name>
    <dbReference type="NCBI Taxonomy" id="2022672"/>
    <lineage>
        <taxon>Eukaryota</taxon>
        <taxon>Viridiplantae</taxon>
        <taxon>Streptophyta</taxon>
        <taxon>Embryophyta</taxon>
        <taxon>Tracheophyta</taxon>
        <taxon>Spermatophyta</taxon>
        <taxon>Magnoliopsida</taxon>
        <taxon>Liliopsida</taxon>
        <taxon>Poales</taxon>
        <taxon>Cyperaceae</taxon>
        <taxon>Cyperoideae</taxon>
        <taxon>Rhynchosporeae</taxon>
        <taxon>Rhynchospora</taxon>
    </lineage>
</organism>
<evidence type="ECO:0000256" key="9">
    <source>
        <dbReference type="SAM" id="MobiDB-lite"/>
    </source>
</evidence>
<dbReference type="InterPro" id="IPR011706">
    <property type="entry name" value="Cu-oxidase_C"/>
</dbReference>
<keyword evidence="7" id="KW-0560">Oxidoreductase</keyword>
<evidence type="ECO:0000313" key="13">
    <source>
        <dbReference type="EMBL" id="KAJ1684296.1"/>
    </source>
</evidence>
<feature type="domain" description="Plastocyanin-like" evidence="11">
    <location>
        <begin position="431"/>
        <end position="527"/>
    </location>
</feature>
<evidence type="ECO:0000256" key="5">
    <source>
        <dbReference type="ARBA" id="ARBA00022723"/>
    </source>
</evidence>
<keyword evidence="8" id="KW-0186">Copper</keyword>
<dbReference type="Pfam" id="PF07732">
    <property type="entry name" value="Cu-oxidase_3"/>
    <property type="match status" value="1"/>
</dbReference>
<dbReference type="AlphaFoldDB" id="A0A9P9Z9E1"/>
<dbReference type="GO" id="GO:0005507">
    <property type="term" value="F:copper ion binding"/>
    <property type="evidence" value="ECO:0007669"/>
    <property type="project" value="InterPro"/>
</dbReference>
<reference evidence="13" key="1">
    <citation type="journal article" date="2022" name="Cell">
        <title>Repeat-based holocentromeres influence genome architecture and karyotype evolution.</title>
        <authorList>
            <person name="Hofstatter P.G."/>
            <person name="Thangavel G."/>
            <person name="Lux T."/>
            <person name="Neumann P."/>
            <person name="Vondrak T."/>
            <person name="Novak P."/>
            <person name="Zhang M."/>
            <person name="Costa L."/>
            <person name="Castellani M."/>
            <person name="Scott A."/>
            <person name="Toegelov H."/>
            <person name="Fuchs J."/>
            <person name="Mata-Sucre Y."/>
            <person name="Dias Y."/>
            <person name="Vanzela A.L.L."/>
            <person name="Huettel B."/>
            <person name="Almeida C.C.S."/>
            <person name="Simkova H."/>
            <person name="Souza G."/>
            <person name="Pedrosa-Harand A."/>
            <person name="Macas J."/>
            <person name="Mayer K.F.X."/>
            <person name="Houben A."/>
            <person name="Marques A."/>
        </authorList>
    </citation>
    <scope>NUCLEOTIDE SEQUENCE</scope>
    <source>
        <strain evidence="13">RhyBre1mFocal</strain>
    </source>
</reference>
<keyword evidence="14" id="KW-1185">Reference proteome</keyword>
<comment type="cofactor">
    <cofactor evidence="1">
        <name>Cu cation</name>
        <dbReference type="ChEBI" id="CHEBI:23378"/>
    </cofactor>
</comment>
<dbReference type="Pfam" id="PF00394">
    <property type="entry name" value="Cu-oxidase"/>
    <property type="match status" value="1"/>
</dbReference>
<keyword evidence="4" id="KW-0964">Secreted</keyword>
<dbReference type="OrthoDB" id="2121828at2759"/>
<evidence type="ECO:0000256" key="8">
    <source>
        <dbReference type="ARBA" id="ARBA00023008"/>
    </source>
</evidence>
<evidence type="ECO:0000256" key="2">
    <source>
        <dbReference type="ARBA" id="ARBA00004613"/>
    </source>
</evidence>
<evidence type="ECO:0000256" key="3">
    <source>
        <dbReference type="ARBA" id="ARBA00010609"/>
    </source>
</evidence>
<dbReference type="Proteomes" id="UP001151287">
    <property type="component" value="Unassembled WGS sequence"/>
</dbReference>
<evidence type="ECO:0000259" key="11">
    <source>
        <dbReference type="Pfam" id="PF07731"/>
    </source>
</evidence>
<dbReference type="GO" id="GO:0005576">
    <property type="term" value="C:extracellular region"/>
    <property type="evidence" value="ECO:0007669"/>
    <property type="project" value="UniProtKB-SubCell"/>
</dbReference>
<accession>A0A9P9Z9E1</accession>
<evidence type="ECO:0000256" key="1">
    <source>
        <dbReference type="ARBA" id="ARBA00001935"/>
    </source>
</evidence>
<name>A0A9P9Z9E1_9POAL</name>
<evidence type="ECO:0000259" key="12">
    <source>
        <dbReference type="Pfam" id="PF07732"/>
    </source>
</evidence>
<dbReference type="PROSITE" id="PS00080">
    <property type="entry name" value="MULTICOPPER_OXIDASE2"/>
    <property type="match status" value="1"/>
</dbReference>
<gene>
    <name evidence="13" type="ORF">LUZ63_020589</name>
</gene>
<dbReference type="PANTHER" id="PTHR11709">
    <property type="entry name" value="MULTI-COPPER OXIDASE"/>
    <property type="match status" value="1"/>
</dbReference>
<dbReference type="Gene3D" id="2.60.40.420">
    <property type="entry name" value="Cupredoxins - blue copper proteins"/>
    <property type="match status" value="3"/>
</dbReference>
<dbReference type="GO" id="GO:0016491">
    <property type="term" value="F:oxidoreductase activity"/>
    <property type="evidence" value="ECO:0007669"/>
    <property type="project" value="UniProtKB-KW"/>
</dbReference>
<evidence type="ECO:0000313" key="14">
    <source>
        <dbReference type="Proteomes" id="UP001151287"/>
    </source>
</evidence>
<feature type="region of interest" description="Disordered" evidence="9">
    <location>
        <begin position="1"/>
        <end position="25"/>
    </location>
</feature>
<feature type="compositionally biased region" description="Low complexity" evidence="9">
    <location>
        <begin position="9"/>
        <end position="19"/>
    </location>
</feature>
<dbReference type="InterPro" id="IPR011707">
    <property type="entry name" value="Cu-oxidase-like_N"/>
</dbReference>
<dbReference type="CDD" id="cd13896">
    <property type="entry name" value="CuRO_3_CopA"/>
    <property type="match status" value="1"/>
</dbReference>
<keyword evidence="6" id="KW-0677">Repeat</keyword>
<dbReference type="InterPro" id="IPR045087">
    <property type="entry name" value="Cu-oxidase_fam"/>
</dbReference>
<dbReference type="PANTHER" id="PTHR11709:SF394">
    <property type="entry name" value="FI03373P-RELATED"/>
    <property type="match status" value="1"/>
</dbReference>
<evidence type="ECO:0000256" key="6">
    <source>
        <dbReference type="ARBA" id="ARBA00022737"/>
    </source>
</evidence>
<dbReference type="PROSITE" id="PS51318">
    <property type="entry name" value="TAT"/>
    <property type="match status" value="1"/>
</dbReference>
<evidence type="ECO:0000256" key="4">
    <source>
        <dbReference type="ARBA" id="ARBA00022525"/>
    </source>
</evidence>
<sequence length="531" mass="56982">MSTDDHPTTDPTSPAATSRPRPPALTRRRVLLAGGGTVLAAGAAAGVDRLAGGNGSLGLLGPDSTPIGPHSPEVLAAERARTRTGRVVRRTLTPGPTTLDLAGRQVDTWAFNATAPATEIRLSSGDNLRLDLHNQLPDPTTVHWHGLALRNDMDGVPGLTMDAVAPGERFDYDFTAPHPGTYWFHPHVGVQLDTGLLGALVIEDPREPLAYDVDAVLVLDDWTDGLGRSPKAILAEQARDGMGSMGSMSSGGSLSATGTATRAQPIGEDTGDVTYPLHLVNGRPPADPYVVHARPGQRLRIRLINAGSDTAYRVAVGGHRLDVVAADGFPVEPVTVDTVLLGMGERYDVLLTADAGAFPIVSRPEGKQDPTGLAVLRTTDTARTPRAEANELDGRLLAYTDLTPTPGATLPPGRPDREHDLSLRMADGGRRWLINGRTYADREPLDVRPGERVRLRMENRSTMFHPMHLHGHTFALSRGARPGVRKDTINVVPRQRLDVDLVADNPGQWLVHCHNAYHGELGMMTSLSYVR</sequence>
<proteinExistence type="inferred from homology"/>
<dbReference type="CDD" id="cd13861">
    <property type="entry name" value="CuRO_1_CumA_like"/>
    <property type="match status" value="1"/>
</dbReference>
<comment type="caution">
    <text evidence="13">The sequence shown here is derived from an EMBL/GenBank/DDBJ whole genome shotgun (WGS) entry which is preliminary data.</text>
</comment>
<feature type="domain" description="Plastocyanin-like" evidence="10">
    <location>
        <begin position="278"/>
        <end position="378"/>
    </location>
</feature>
<evidence type="ECO:0000256" key="7">
    <source>
        <dbReference type="ARBA" id="ARBA00023002"/>
    </source>
</evidence>
<evidence type="ECO:0000259" key="10">
    <source>
        <dbReference type="Pfam" id="PF00394"/>
    </source>
</evidence>
<dbReference type="SUPFAM" id="SSF49503">
    <property type="entry name" value="Cupredoxins"/>
    <property type="match status" value="3"/>
</dbReference>
<dbReference type="InterPro" id="IPR001117">
    <property type="entry name" value="Cu-oxidase_2nd"/>
</dbReference>
<protein>
    <recommendedName>
        <fullName evidence="15">Copper oxidase</fullName>
    </recommendedName>
</protein>
<dbReference type="InterPro" id="IPR002355">
    <property type="entry name" value="Cu_oxidase_Cu_BS"/>
</dbReference>
<comment type="subcellular location">
    <subcellularLocation>
        <location evidence="2">Secreted</location>
    </subcellularLocation>
</comment>
<dbReference type="InterPro" id="IPR006311">
    <property type="entry name" value="TAT_signal"/>
</dbReference>
<feature type="domain" description="Plastocyanin-like" evidence="12">
    <location>
        <begin position="103"/>
        <end position="206"/>
    </location>
</feature>
<dbReference type="Pfam" id="PF07731">
    <property type="entry name" value="Cu-oxidase_2"/>
    <property type="match status" value="1"/>
</dbReference>
<dbReference type="EMBL" id="JAMQYH010000041">
    <property type="protein sequence ID" value="KAJ1684296.1"/>
    <property type="molecule type" value="Genomic_DNA"/>
</dbReference>
<dbReference type="CDD" id="cd13870">
    <property type="entry name" value="CuRO_2_CopA_like_1"/>
    <property type="match status" value="1"/>
</dbReference>
<evidence type="ECO:0008006" key="15">
    <source>
        <dbReference type="Google" id="ProtNLM"/>
    </source>
</evidence>
<dbReference type="InterPro" id="IPR034279">
    <property type="entry name" value="CuRO_3_CopA"/>
</dbReference>